<dbReference type="EMBL" id="JPZO01000027">
    <property type="protein sequence ID" value="KFZ32469.1"/>
    <property type="molecule type" value="Genomic_DNA"/>
</dbReference>
<proteinExistence type="predicted"/>
<feature type="compositionally biased region" description="Basic residues" evidence="1">
    <location>
        <begin position="43"/>
        <end position="55"/>
    </location>
</feature>
<evidence type="ECO:0000313" key="2">
    <source>
        <dbReference type="EMBL" id="KFZ32469.1"/>
    </source>
</evidence>
<reference evidence="2" key="1">
    <citation type="submission" date="2014-08" db="EMBL/GenBank/DDBJ databases">
        <title>Fullgenome sequencing of Anoxybacillus sp.25 isolate from Garga hot-spring Russia.</title>
        <authorList>
            <person name="Rozanov A.S."/>
            <person name="Kotenko A.V."/>
            <person name="Malup T.K."/>
            <person name="Peltek S.E."/>
        </authorList>
    </citation>
    <scope>NUCLEOTIDE SEQUENCE [LARGE SCALE GENOMIC DNA]</scope>
    <source>
        <strain evidence="2">25</strain>
    </source>
</reference>
<comment type="caution">
    <text evidence="2">The sequence shown here is derived from an EMBL/GenBank/DDBJ whole genome shotgun (WGS) entry which is preliminary data.</text>
</comment>
<sequence length="82" mass="9632">MIDKTRRNSANKVVYVQNSTNMFACFYMNGQNKMMKGGDNMAKKSKRKNKSRSKKKQQDLATKTRRSRPPFYIKSKISKVMF</sequence>
<feature type="region of interest" description="Disordered" evidence="1">
    <location>
        <begin position="35"/>
        <end position="82"/>
    </location>
</feature>
<gene>
    <name evidence="2" type="ORF">JS44_05610</name>
</gene>
<accession>A0A094J331</accession>
<dbReference type="AlphaFoldDB" id="A0A094J331"/>
<protein>
    <submittedName>
        <fullName evidence="2">Uncharacterized protein</fullName>
    </submittedName>
</protein>
<organism evidence="2">
    <name type="scientific">Anoxybacillus flavithermus</name>
    <dbReference type="NCBI Taxonomy" id="33934"/>
    <lineage>
        <taxon>Bacteria</taxon>
        <taxon>Bacillati</taxon>
        <taxon>Bacillota</taxon>
        <taxon>Bacilli</taxon>
        <taxon>Bacillales</taxon>
        <taxon>Anoxybacillaceae</taxon>
        <taxon>Anoxybacillus</taxon>
    </lineage>
</organism>
<evidence type="ECO:0000256" key="1">
    <source>
        <dbReference type="SAM" id="MobiDB-lite"/>
    </source>
</evidence>
<name>A0A094J331_9BACL</name>